<dbReference type="Proteomes" id="UP000194127">
    <property type="component" value="Unassembled WGS sequence"/>
</dbReference>
<name>A0A1X6MIN3_9APHY</name>
<dbReference type="GeneID" id="36333294"/>
<dbReference type="OrthoDB" id="3036049at2759"/>
<feature type="non-terminal residue" evidence="1">
    <location>
        <position position="1"/>
    </location>
</feature>
<dbReference type="AlphaFoldDB" id="A0A1X6MIN3"/>
<sequence>MSLSFAASLLRITHKYDVADLRQDALTCFKSFYPITLSAWLNVEYVKPAPNAVLAVNLAHFAKIPSILPAALLHCMQLDPDVLIQGWHRPDGTVEFLSPEDTVHILQGRDSIWSDRRTAPWLLHPQCSSKCSDQTGCTTALSQLPQDALREGYFHHVWDLSNPCDSQSWPSLKVLCRACKCMMRAHFNRINQATWRNLPAYFNLPPLLDWG</sequence>
<organism evidence="1 2">
    <name type="scientific">Postia placenta MAD-698-R-SB12</name>
    <dbReference type="NCBI Taxonomy" id="670580"/>
    <lineage>
        <taxon>Eukaryota</taxon>
        <taxon>Fungi</taxon>
        <taxon>Dikarya</taxon>
        <taxon>Basidiomycota</taxon>
        <taxon>Agaricomycotina</taxon>
        <taxon>Agaricomycetes</taxon>
        <taxon>Polyporales</taxon>
        <taxon>Adustoporiaceae</taxon>
        <taxon>Rhodonia</taxon>
    </lineage>
</organism>
<keyword evidence="2" id="KW-1185">Reference proteome</keyword>
<dbReference type="EMBL" id="KZ110614">
    <property type="protein sequence ID" value="OSX56291.1"/>
    <property type="molecule type" value="Genomic_DNA"/>
</dbReference>
<reference evidence="1 2" key="1">
    <citation type="submission" date="2017-04" db="EMBL/GenBank/DDBJ databases">
        <title>Genome Sequence of the Model Brown-Rot Fungus Postia placenta SB12.</title>
        <authorList>
            <consortium name="DOE Joint Genome Institute"/>
            <person name="Gaskell J."/>
            <person name="Kersten P."/>
            <person name="Larrondo L.F."/>
            <person name="Canessa P."/>
            <person name="Martinez D."/>
            <person name="Hibbett D."/>
            <person name="Schmoll M."/>
            <person name="Kubicek C.P."/>
            <person name="Martinez A.T."/>
            <person name="Yadav J."/>
            <person name="Master E."/>
            <person name="Magnuson J.K."/>
            <person name="James T."/>
            <person name="Yaver D."/>
            <person name="Berka R."/>
            <person name="Labutti K."/>
            <person name="Lipzen A."/>
            <person name="Aerts A."/>
            <person name="Barry K."/>
            <person name="Henrissat B."/>
            <person name="Blanchette R."/>
            <person name="Grigoriev I."/>
            <person name="Cullen D."/>
        </authorList>
    </citation>
    <scope>NUCLEOTIDE SEQUENCE [LARGE SCALE GENOMIC DNA]</scope>
    <source>
        <strain evidence="1 2">MAD-698-R-SB12</strain>
    </source>
</reference>
<proteinExistence type="predicted"/>
<gene>
    <name evidence="1" type="ORF">POSPLADRAFT_1175352</name>
</gene>
<evidence type="ECO:0000313" key="1">
    <source>
        <dbReference type="EMBL" id="OSX56291.1"/>
    </source>
</evidence>
<accession>A0A1X6MIN3</accession>
<evidence type="ECO:0000313" key="2">
    <source>
        <dbReference type="Proteomes" id="UP000194127"/>
    </source>
</evidence>
<dbReference type="RefSeq" id="XP_024333085.1">
    <property type="nucleotide sequence ID" value="XM_024488345.1"/>
</dbReference>
<protein>
    <submittedName>
        <fullName evidence="1">Uncharacterized protein</fullName>
    </submittedName>
</protein>